<name>A0A563DUG4_9MICO</name>
<evidence type="ECO:0000313" key="2">
    <source>
        <dbReference type="Proteomes" id="UP000320244"/>
    </source>
</evidence>
<sequence length="136" mass="14535">MSGAGARRWPRRYGPGARWYDLLSMEGLVHRTGRSQVISHLGLRPGDRVLDVGCGTGLSLPMLGQAVGEDGVAATCDSPWACTVGRGKPLAGDRGLGPPVFAVLHHSRSVRTSVRISRSPMPGRTLHHDRTQCCSP</sequence>
<comment type="caution">
    <text evidence="1">The sequence shown here is derived from an EMBL/GenBank/DDBJ whole genome shotgun (WGS) entry which is preliminary data.</text>
</comment>
<reference evidence="1 2" key="2">
    <citation type="submission" date="2019-08" db="EMBL/GenBank/DDBJ databases">
        <title>Jejuicoccus antrihumi gen. nov., sp. nov., a new member of the family Dermacoccaceae isolated from a cave.</title>
        <authorList>
            <person name="Schumann P."/>
            <person name="Kim I.S."/>
        </authorList>
    </citation>
    <scope>NUCLEOTIDE SEQUENCE [LARGE SCALE GENOMIC DNA]</scope>
    <source>
        <strain evidence="1 2">C5-26</strain>
    </source>
</reference>
<evidence type="ECO:0008006" key="3">
    <source>
        <dbReference type="Google" id="ProtNLM"/>
    </source>
</evidence>
<dbReference type="OrthoDB" id="7032234at2"/>
<organism evidence="1 2">
    <name type="scientific">Leekyejoonella antrihumi</name>
    <dbReference type="NCBI Taxonomy" id="1660198"/>
    <lineage>
        <taxon>Bacteria</taxon>
        <taxon>Bacillati</taxon>
        <taxon>Actinomycetota</taxon>
        <taxon>Actinomycetes</taxon>
        <taxon>Micrococcales</taxon>
        <taxon>Dermacoccaceae</taxon>
        <taxon>Leekyejoonella</taxon>
    </lineage>
</organism>
<dbReference type="InterPro" id="IPR029063">
    <property type="entry name" value="SAM-dependent_MTases_sf"/>
</dbReference>
<dbReference type="AlphaFoldDB" id="A0A563DUG4"/>
<dbReference type="Pfam" id="PF01135">
    <property type="entry name" value="PCMT"/>
    <property type="match status" value="1"/>
</dbReference>
<evidence type="ECO:0000313" key="1">
    <source>
        <dbReference type="EMBL" id="TWP33900.1"/>
    </source>
</evidence>
<accession>A0A563DUG4</accession>
<protein>
    <recommendedName>
        <fullName evidence="3">Methyltransferase domain-containing protein</fullName>
    </recommendedName>
</protein>
<proteinExistence type="predicted"/>
<dbReference type="EMBL" id="VCQV01000034">
    <property type="protein sequence ID" value="TWP33900.1"/>
    <property type="molecule type" value="Genomic_DNA"/>
</dbReference>
<reference evidence="1 2" key="1">
    <citation type="submission" date="2019-05" db="EMBL/GenBank/DDBJ databases">
        <authorList>
            <person name="Lee S.D."/>
        </authorList>
    </citation>
    <scope>NUCLEOTIDE SEQUENCE [LARGE SCALE GENOMIC DNA]</scope>
    <source>
        <strain evidence="1 2">C5-26</strain>
    </source>
</reference>
<gene>
    <name evidence="1" type="ORF">FGL98_19535</name>
</gene>
<dbReference type="SUPFAM" id="SSF53335">
    <property type="entry name" value="S-adenosyl-L-methionine-dependent methyltransferases"/>
    <property type="match status" value="1"/>
</dbReference>
<dbReference type="Gene3D" id="3.40.50.150">
    <property type="entry name" value="Vaccinia Virus protein VP39"/>
    <property type="match status" value="1"/>
</dbReference>
<dbReference type="Proteomes" id="UP000320244">
    <property type="component" value="Unassembled WGS sequence"/>
</dbReference>
<keyword evidence="2" id="KW-1185">Reference proteome</keyword>